<dbReference type="AlphaFoldDB" id="A0A150AVH9"/>
<dbReference type="InterPro" id="IPR013762">
    <property type="entry name" value="Integrase-like_cat_sf"/>
</dbReference>
<comment type="caution">
    <text evidence="2">The sequence shown here is derived from an EMBL/GenBank/DDBJ whole genome shotgun (WGS) entry which is preliminary data.</text>
</comment>
<reference evidence="2 3" key="1">
    <citation type="submission" date="2015-12" db="EMBL/GenBank/DDBJ databases">
        <title>Bacillus cereus Group isolate.</title>
        <authorList>
            <person name="Kovac J."/>
        </authorList>
    </citation>
    <scope>NUCLEOTIDE SEQUENCE [LARGE SCALE GENOMIC DNA]</scope>
    <source>
        <strain evidence="2 3">FSL W8-0275</strain>
    </source>
</reference>
<evidence type="ECO:0000313" key="2">
    <source>
        <dbReference type="EMBL" id="KXX86266.1"/>
    </source>
</evidence>
<evidence type="ECO:0000256" key="1">
    <source>
        <dbReference type="ARBA" id="ARBA00023172"/>
    </source>
</evidence>
<gene>
    <name evidence="2" type="ORF">AT274_10170</name>
</gene>
<accession>A0A150AVH9</accession>
<protein>
    <submittedName>
        <fullName evidence="2">Uncharacterized protein</fullName>
    </submittedName>
</protein>
<organism evidence="2 3">
    <name type="scientific">Bacillus cereus</name>
    <dbReference type="NCBI Taxonomy" id="1396"/>
    <lineage>
        <taxon>Bacteria</taxon>
        <taxon>Bacillati</taxon>
        <taxon>Bacillota</taxon>
        <taxon>Bacilli</taxon>
        <taxon>Bacillales</taxon>
        <taxon>Bacillaceae</taxon>
        <taxon>Bacillus</taxon>
        <taxon>Bacillus cereus group</taxon>
    </lineage>
</organism>
<dbReference type="GO" id="GO:0006310">
    <property type="term" value="P:DNA recombination"/>
    <property type="evidence" value="ECO:0007669"/>
    <property type="project" value="UniProtKB-KW"/>
</dbReference>
<dbReference type="Proteomes" id="UP000075591">
    <property type="component" value="Unassembled WGS sequence"/>
</dbReference>
<keyword evidence="1" id="KW-0233">DNA recombination</keyword>
<dbReference type="SUPFAM" id="SSF56349">
    <property type="entry name" value="DNA breaking-rejoining enzymes"/>
    <property type="match status" value="1"/>
</dbReference>
<dbReference type="PATRIC" id="fig|1396.432.peg.1409"/>
<name>A0A150AVH9_BACCE</name>
<dbReference type="EMBL" id="LOMT01000148">
    <property type="protein sequence ID" value="KXX86266.1"/>
    <property type="molecule type" value="Genomic_DNA"/>
</dbReference>
<sequence>MVWIAFKTGHRISDVLGVTSDCLVKLSGQYSIETDIAKTYVQGHRIPIDDELADILTIQELLAHTSPEMTLRYAKLLDETKRKAFESIINQGVFSFNLNGEVQEIKAGEDIPEDILGALWQS</sequence>
<dbReference type="InterPro" id="IPR011010">
    <property type="entry name" value="DNA_brk_join_enz"/>
</dbReference>
<evidence type="ECO:0000313" key="3">
    <source>
        <dbReference type="Proteomes" id="UP000075591"/>
    </source>
</evidence>
<proteinExistence type="predicted"/>
<dbReference type="Gene3D" id="1.10.443.10">
    <property type="entry name" value="Intergrase catalytic core"/>
    <property type="match status" value="1"/>
</dbReference>
<dbReference type="GO" id="GO:0015074">
    <property type="term" value="P:DNA integration"/>
    <property type="evidence" value="ECO:0007669"/>
    <property type="project" value="InterPro"/>
</dbReference>
<dbReference type="GO" id="GO:0003677">
    <property type="term" value="F:DNA binding"/>
    <property type="evidence" value="ECO:0007669"/>
    <property type="project" value="InterPro"/>
</dbReference>